<feature type="signal peptide" evidence="1">
    <location>
        <begin position="1"/>
        <end position="30"/>
    </location>
</feature>
<sequence>MKRKSVKKGIAVALAATMTGGVLPAASVTAADTEPELLAEFDFDSQASDGVITGTNAAAKVNGNCQIKTKVGDNTALYLDGGQNYLEVTG</sequence>
<dbReference type="EMBL" id="CYYY01000002">
    <property type="protein sequence ID" value="CUN55538.1"/>
    <property type="molecule type" value="Genomic_DNA"/>
</dbReference>
<protein>
    <recommendedName>
        <fullName evidence="4">Carbohydrate-binding domain-containing protein</fullName>
    </recommendedName>
</protein>
<feature type="chain" id="PRO_5039529713" description="Carbohydrate-binding domain-containing protein" evidence="1">
    <location>
        <begin position="31"/>
        <end position="90"/>
    </location>
</feature>
<name>A0A173XYL3_9FIRM</name>
<dbReference type="Proteomes" id="UP000095439">
    <property type="component" value="Unassembled WGS sequence"/>
</dbReference>
<accession>A0A173XYL3</accession>
<reference evidence="2 3" key="1">
    <citation type="submission" date="2015-09" db="EMBL/GenBank/DDBJ databases">
        <authorList>
            <consortium name="Pathogen Informatics"/>
        </authorList>
    </citation>
    <scope>NUCLEOTIDE SEQUENCE [LARGE SCALE GENOMIC DNA]</scope>
    <source>
        <strain evidence="2 3">2789STDY5608866</strain>
    </source>
</reference>
<organism evidence="2 3">
    <name type="scientific">Dorea longicatena</name>
    <dbReference type="NCBI Taxonomy" id="88431"/>
    <lineage>
        <taxon>Bacteria</taxon>
        <taxon>Bacillati</taxon>
        <taxon>Bacillota</taxon>
        <taxon>Clostridia</taxon>
        <taxon>Lachnospirales</taxon>
        <taxon>Lachnospiraceae</taxon>
        <taxon>Dorea</taxon>
    </lineage>
</organism>
<proteinExistence type="predicted"/>
<evidence type="ECO:0000313" key="2">
    <source>
        <dbReference type="EMBL" id="CUN55538.1"/>
    </source>
</evidence>
<dbReference type="RefSeq" id="WP_055180772.1">
    <property type="nucleotide sequence ID" value="NZ_CABIWY010000002.1"/>
</dbReference>
<keyword evidence="1" id="KW-0732">Signal</keyword>
<evidence type="ECO:0000313" key="3">
    <source>
        <dbReference type="Proteomes" id="UP000095439"/>
    </source>
</evidence>
<evidence type="ECO:0008006" key="4">
    <source>
        <dbReference type="Google" id="ProtNLM"/>
    </source>
</evidence>
<evidence type="ECO:0000256" key="1">
    <source>
        <dbReference type="SAM" id="SignalP"/>
    </source>
</evidence>
<dbReference type="AlphaFoldDB" id="A0A173XYL3"/>
<gene>
    <name evidence="2" type="ORF">ERS852423_00829</name>
</gene>